<feature type="transmembrane region" description="Helical" evidence="8">
    <location>
        <begin position="77"/>
        <end position="96"/>
    </location>
</feature>
<evidence type="ECO:0000256" key="1">
    <source>
        <dbReference type="ARBA" id="ARBA00004651"/>
    </source>
</evidence>
<dbReference type="RefSeq" id="WP_073627792.1">
    <property type="nucleotide sequence ID" value="NZ_FRXO01000003.1"/>
</dbReference>
<dbReference type="Proteomes" id="UP000186406">
    <property type="component" value="Unassembled WGS sequence"/>
</dbReference>
<dbReference type="PANTHER" id="PTHR30269">
    <property type="entry name" value="TRANSMEMBRANE PROTEIN YFCA"/>
    <property type="match status" value="1"/>
</dbReference>
<feature type="transmembrane region" description="Helical" evidence="8">
    <location>
        <begin position="46"/>
        <end position="65"/>
    </location>
</feature>
<evidence type="ECO:0000256" key="3">
    <source>
        <dbReference type="ARBA" id="ARBA00022448"/>
    </source>
</evidence>
<evidence type="ECO:0000256" key="2">
    <source>
        <dbReference type="ARBA" id="ARBA00009142"/>
    </source>
</evidence>
<dbReference type="InterPro" id="IPR052017">
    <property type="entry name" value="TSUP"/>
</dbReference>
<reference evidence="9 10" key="1">
    <citation type="submission" date="2016-12" db="EMBL/GenBank/DDBJ databases">
        <authorList>
            <person name="Song W.-J."/>
            <person name="Kurnit D.M."/>
        </authorList>
    </citation>
    <scope>NUCLEOTIDE SEQUENCE [LARGE SCALE GENOMIC DNA]</scope>
    <source>
        <strain evidence="9 10">DSM 19599</strain>
    </source>
</reference>
<organism evidence="9 10">
    <name type="scientific">Pseudoxanthobacter soli DSM 19599</name>
    <dbReference type="NCBI Taxonomy" id="1123029"/>
    <lineage>
        <taxon>Bacteria</taxon>
        <taxon>Pseudomonadati</taxon>
        <taxon>Pseudomonadota</taxon>
        <taxon>Alphaproteobacteria</taxon>
        <taxon>Hyphomicrobiales</taxon>
        <taxon>Segnochrobactraceae</taxon>
        <taxon>Pseudoxanthobacter</taxon>
    </lineage>
</organism>
<evidence type="ECO:0000313" key="10">
    <source>
        <dbReference type="Proteomes" id="UP000186406"/>
    </source>
</evidence>
<gene>
    <name evidence="9" type="ORF">SAMN02745172_01827</name>
</gene>
<comment type="subcellular location">
    <subcellularLocation>
        <location evidence="1 8">Cell membrane</location>
        <topology evidence="1 8">Multi-pass membrane protein</topology>
    </subcellularLocation>
</comment>
<feature type="transmembrane region" description="Helical" evidence="8">
    <location>
        <begin position="102"/>
        <end position="124"/>
    </location>
</feature>
<name>A0A1M7ZII3_9HYPH</name>
<feature type="transmembrane region" description="Helical" evidence="8">
    <location>
        <begin position="7"/>
        <end position="34"/>
    </location>
</feature>
<evidence type="ECO:0000256" key="7">
    <source>
        <dbReference type="ARBA" id="ARBA00023136"/>
    </source>
</evidence>
<dbReference type="EMBL" id="FRXO01000003">
    <property type="protein sequence ID" value="SHO64687.1"/>
    <property type="molecule type" value="Genomic_DNA"/>
</dbReference>
<feature type="transmembrane region" description="Helical" evidence="8">
    <location>
        <begin position="178"/>
        <end position="195"/>
    </location>
</feature>
<dbReference type="OrthoDB" id="7028171at2"/>
<dbReference type="PANTHER" id="PTHR30269:SF37">
    <property type="entry name" value="MEMBRANE TRANSPORTER PROTEIN"/>
    <property type="match status" value="1"/>
</dbReference>
<evidence type="ECO:0000256" key="5">
    <source>
        <dbReference type="ARBA" id="ARBA00022692"/>
    </source>
</evidence>
<keyword evidence="10" id="KW-1185">Reference proteome</keyword>
<feature type="transmembrane region" description="Helical" evidence="8">
    <location>
        <begin position="237"/>
        <end position="255"/>
    </location>
</feature>
<feature type="transmembrane region" description="Helical" evidence="8">
    <location>
        <begin position="207"/>
        <end position="225"/>
    </location>
</feature>
<evidence type="ECO:0000256" key="8">
    <source>
        <dbReference type="RuleBase" id="RU363041"/>
    </source>
</evidence>
<comment type="similarity">
    <text evidence="2 8">Belongs to the 4-toluene sulfonate uptake permease (TSUP) (TC 2.A.102) family.</text>
</comment>
<dbReference type="STRING" id="1123029.SAMN02745172_01827"/>
<sequence length="263" mass="28706">MLDDPWFYAIAVPTVILIGISKGGVAGGLGMLGVPLLSLRIPPLEAAAVLLPLLIVMDIHGVWEYRRDFDRRNILQMVPGAVVGTVIAAATAHIVTDDQVKLMVGLISVVFTLNAWFSIVGRFVRTRQDKAREQDGLRTGLGGGLFWGAIAGYTSFLAHAGAPPVQVHLLPQRLPTRTYVATTVVFFFFTNAIKVPPYLMLGTLDRSTLLTSLVLAPLAPIGMKIGFWTVKAIPVELFYRISWILVFIIGLKLMLDGLGLRLF</sequence>
<dbReference type="InterPro" id="IPR002781">
    <property type="entry name" value="TM_pro_TauE-like"/>
</dbReference>
<dbReference type="Pfam" id="PF01925">
    <property type="entry name" value="TauE"/>
    <property type="match status" value="1"/>
</dbReference>
<dbReference type="AlphaFoldDB" id="A0A1M7ZII3"/>
<keyword evidence="3" id="KW-0813">Transport</keyword>
<accession>A0A1M7ZII3</accession>
<keyword evidence="5 8" id="KW-0812">Transmembrane</keyword>
<evidence type="ECO:0000313" key="9">
    <source>
        <dbReference type="EMBL" id="SHO64687.1"/>
    </source>
</evidence>
<feature type="transmembrane region" description="Helical" evidence="8">
    <location>
        <begin position="136"/>
        <end position="158"/>
    </location>
</feature>
<keyword evidence="6 8" id="KW-1133">Transmembrane helix</keyword>
<protein>
    <recommendedName>
        <fullName evidence="8">Probable membrane transporter protein</fullName>
    </recommendedName>
</protein>
<evidence type="ECO:0000256" key="6">
    <source>
        <dbReference type="ARBA" id="ARBA00022989"/>
    </source>
</evidence>
<proteinExistence type="inferred from homology"/>
<keyword evidence="7 8" id="KW-0472">Membrane</keyword>
<dbReference type="GO" id="GO:0005886">
    <property type="term" value="C:plasma membrane"/>
    <property type="evidence" value="ECO:0007669"/>
    <property type="project" value="UniProtKB-SubCell"/>
</dbReference>
<keyword evidence="4 8" id="KW-1003">Cell membrane</keyword>
<evidence type="ECO:0000256" key="4">
    <source>
        <dbReference type="ARBA" id="ARBA00022475"/>
    </source>
</evidence>